<gene>
    <name evidence="1" type="ORF">CRG98_049317</name>
</gene>
<dbReference type="Proteomes" id="UP000233551">
    <property type="component" value="Unassembled WGS sequence"/>
</dbReference>
<sequence length="51" mass="5647">MKVNSHGLAEPARLQKARASKLDELAHPAMLQEVGASKLRELEKHESKLAQ</sequence>
<evidence type="ECO:0000313" key="1">
    <source>
        <dbReference type="EMBL" id="PKI18409.1"/>
    </source>
</evidence>
<dbReference type="EMBL" id="PGOL01038431">
    <property type="protein sequence ID" value="PKI18409.1"/>
    <property type="molecule type" value="Genomic_DNA"/>
</dbReference>
<feature type="non-terminal residue" evidence="1">
    <location>
        <position position="51"/>
    </location>
</feature>
<comment type="caution">
    <text evidence="1">The sequence shown here is derived from an EMBL/GenBank/DDBJ whole genome shotgun (WGS) entry which is preliminary data.</text>
</comment>
<organism evidence="1 2">
    <name type="scientific">Punica granatum</name>
    <name type="common">Pomegranate</name>
    <dbReference type="NCBI Taxonomy" id="22663"/>
    <lineage>
        <taxon>Eukaryota</taxon>
        <taxon>Viridiplantae</taxon>
        <taxon>Streptophyta</taxon>
        <taxon>Embryophyta</taxon>
        <taxon>Tracheophyta</taxon>
        <taxon>Spermatophyta</taxon>
        <taxon>Magnoliopsida</taxon>
        <taxon>eudicotyledons</taxon>
        <taxon>Gunneridae</taxon>
        <taxon>Pentapetalae</taxon>
        <taxon>rosids</taxon>
        <taxon>malvids</taxon>
        <taxon>Myrtales</taxon>
        <taxon>Lythraceae</taxon>
        <taxon>Punica</taxon>
    </lineage>
</organism>
<name>A0A2I0HF38_PUNGR</name>
<evidence type="ECO:0000313" key="2">
    <source>
        <dbReference type="Proteomes" id="UP000233551"/>
    </source>
</evidence>
<protein>
    <submittedName>
        <fullName evidence="1">Uncharacterized protein</fullName>
    </submittedName>
</protein>
<reference evidence="1 2" key="1">
    <citation type="submission" date="2017-11" db="EMBL/GenBank/DDBJ databases">
        <title>De-novo sequencing of pomegranate (Punica granatum L.) genome.</title>
        <authorList>
            <person name="Akparov Z."/>
            <person name="Amiraslanov A."/>
            <person name="Hajiyeva S."/>
            <person name="Abbasov M."/>
            <person name="Kaur K."/>
            <person name="Hamwieh A."/>
            <person name="Solovyev V."/>
            <person name="Salamov A."/>
            <person name="Braich B."/>
            <person name="Kosarev P."/>
            <person name="Mahmoud A."/>
            <person name="Hajiyev E."/>
            <person name="Babayeva S."/>
            <person name="Izzatullayeva V."/>
            <person name="Mammadov A."/>
            <person name="Mammadov A."/>
            <person name="Sharifova S."/>
            <person name="Ojaghi J."/>
            <person name="Eynullazada K."/>
            <person name="Bayramov B."/>
            <person name="Abdulazimova A."/>
            <person name="Shahmuradov I."/>
        </authorList>
    </citation>
    <scope>NUCLEOTIDE SEQUENCE [LARGE SCALE GENOMIC DNA]</scope>
    <source>
        <strain evidence="2">cv. AG2017</strain>
        <tissue evidence="1">Leaf</tissue>
    </source>
</reference>
<accession>A0A2I0HF38</accession>
<dbReference type="AlphaFoldDB" id="A0A2I0HF38"/>
<proteinExistence type="predicted"/>
<keyword evidence="2" id="KW-1185">Reference proteome</keyword>